<dbReference type="RefSeq" id="WP_164734945.1">
    <property type="nucleotide sequence ID" value="NZ_BMKB01000004.1"/>
</dbReference>
<dbReference type="Pfam" id="PF04655">
    <property type="entry name" value="APH_6_hur"/>
    <property type="match status" value="1"/>
</dbReference>
<evidence type="ECO:0008006" key="3">
    <source>
        <dbReference type="Google" id="ProtNLM"/>
    </source>
</evidence>
<protein>
    <recommendedName>
        <fullName evidence="3">Aminoglycoside/hydroxyurea antibiotic resistance kinase</fullName>
    </recommendedName>
</protein>
<reference evidence="1 2" key="1">
    <citation type="journal article" date="2014" name="Int. J. Syst. Evol. Microbiol.">
        <title>Complete genome sequence of Corynebacterium casei LMG S-19264T (=DSM 44701T), isolated from a smear-ripened cheese.</title>
        <authorList>
            <consortium name="US DOE Joint Genome Institute (JGI-PGF)"/>
            <person name="Walter F."/>
            <person name="Albersmeier A."/>
            <person name="Kalinowski J."/>
            <person name="Ruckert C."/>
        </authorList>
    </citation>
    <scope>NUCLEOTIDE SEQUENCE [LARGE SCALE GENOMIC DNA]</scope>
    <source>
        <strain evidence="1 2">CGMCC 1.15896</strain>
    </source>
</reference>
<name>A0A916RHV1_9HYPH</name>
<sequence>MTATTPNDTQLNKAAIRWSLTKPVLVAQTDRSWVYRVQRDDNRPAALYLFKTGNSEDARRAGRLLDWYRGDGALHHYSSSEDALLVEWADGRKLAEPALDGKDGQAMSALANLVGMLHVPRPDMPEGLVPLREYLSDFFAADVRLWPDTARDLYARSVGIAYTAFDKPHAEIPLHGNVHHDRVLLTERGWVARAPIGLFGDPAYDLAASFMHPWGAVKLGSDPIRINAMADLFSAKLGYRRKRILAFAAIHAANSACRALERGQAINWQLAVLPNLLSVYDAA</sequence>
<accession>A0A916RHV1</accession>
<evidence type="ECO:0000313" key="2">
    <source>
        <dbReference type="Proteomes" id="UP000596977"/>
    </source>
</evidence>
<organism evidence="1 2">
    <name type="scientific">Pelagibacterium lentulum</name>
    <dbReference type="NCBI Taxonomy" id="2029865"/>
    <lineage>
        <taxon>Bacteria</taxon>
        <taxon>Pseudomonadati</taxon>
        <taxon>Pseudomonadota</taxon>
        <taxon>Alphaproteobacteria</taxon>
        <taxon>Hyphomicrobiales</taxon>
        <taxon>Devosiaceae</taxon>
        <taxon>Pelagibacterium</taxon>
    </lineage>
</organism>
<comment type="caution">
    <text evidence="1">The sequence shown here is derived from an EMBL/GenBank/DDBJ whole genome shotgun (WGS) entry which is preliminary data.</text>
</comment>
<dbReference type="GO" id="GO:0019748">
    <property type="term" value="P:secondary metabolic process"/>
    <property type="evidence" value="ECO:0007669"/>
    <property type="project" value="InterPro"/>
</dbReference>
<gene>
    <name evidence="1" type="ORF">GCM10011499_28680</name>
</gene>
<proteinExistence type="predicted"/>
<dbReference type="AlphaFoldDB" id="A0A916RHV1"/>
<dbReference type="EMBL" id="BMKB01000004">
    <property type="protein sequence ID" value="GGA56756.1"/>
    <property type="molecule type" value="Genomic_DNA"/>
</dbReference>
<keyword evidence="2" id="KW-1185">Reference proteome</keyword>
<dbReference type="GO" id="GO:0016773">
    <property type="term" value="F:phosphotransferase activity, alcohol group as acceptor"/>
    <property type="evidence" value="ECO:0007669"/>
    <property type="project" value="InterPro"/>
</dbReference>
<dbReference type="InterPro" id="IPR006748">
    <property type="entry name" value="NH2Glyco/OHUrea_AB-resist_kin"/>
</dbReference>
<dbReference type="InterPro" id="IPR011009">
    <property type="entry name" value="Kinase-like_dom_sf"/>
</dbReference>
<dbReference type="SUPFAM" id="SSF56112">
    <property type="entry name" value="Protein kinase-like (PK-like)"/>
    <property type="match status" value="1"/>
</dbReference>
<evidence type="ECO:0000313" key="1">
    <source>
        <dbReference type="EMBL" id="GGA56756.1"/>
    </source>
</evidence>
<dbReference type="Proteomes" id="UP000596977">
    <property type="component" value="Unassembled WGS sequence"/>
</dbReference>